<dbReference type="PROSITE" id="PS50053">
    <property type="entry name" value="UBIQUITIN_2"/>
    <property type="match status" value="1"/>
</dbReference>
<name>A0ABM1PDA3_DROAR</name>
<dbReference type="Pfam" id="PF11976">
    <property type="entry name" value="Rad60-SLD"/>
    <property type="match status" value="1"/>
</dbReference>
<accession>A0ABM1PDA3</accession>
<dbReference type="SUPFAM" id="SSF54236">
    <property type="entry name" value="Ubiquitin-like"/>
    <property type="match status" value="1"/>
</dbReference>
<keyword evidence="3" id="KW-1185">Reference proteome</keyword>
<dbReference type="RefSeq" id="XP_017865189.1">
    <property type="nucleotide sequence ID" value="XM_018009700.1"/>
</dbReference>
<reference evidence="4" key="3">
    <citation type="submission" date="2025-08" db="UniProtKB">
        <authorList>
            <consortium name="RefSeq"/>
        </authorList>
    </citation>
    <scope>IDENTIFICATION</scope>
    <source>
        <tissue evidence="4">Whole organism</tissue>
    </source>
</reference>
<sequence>MTMGDDAELHSRCPHITLKMQSADRGVVLFRIRRLMPLGKLKDAYCSQMGLAKDMAMLSFDGEQISDSETANSLELEDEDVMDVQMKRPSEAGDAPVRALDLSI</sequence>
<dbReference type="Gene3D" id="3.10.20.90">
    <property type="entry name" value="Phosphatidylinositol 3-kinase Catalytic Subunit, Chain A, domain 1"/>
    <property type="match status" value="1"/>
</dbReference>
<evidence type="ECO:0000313" key="3">
    <source>
        <dbReference type="Proteomes" id="UP000694904"/>
    </source>
</evidence>
<gene>
    <name evidence="4" type="primary">LOC108615302</name>
</gene>
<reference evidence="3" key="2">
    <citation type="journal article" date="2016" name="G3 (Bethesda)">
        <title>Genome Evolution in Three Species of Cactophilic Drosophila.</title>
        <authorList>
            <person name="Sanchez-Flores A."/>
            <person name="Penazola F."/>
            <person name="Carpinteyro-Ponce J."/>
            <person name="Nazario-Yepiz N."/>
            <person name="Abreu-Goodger C."/>
            <person name="Machado C.A."/>
            <person name="Markow T.A."/>
        </authorList>
    </citation>
    <scope>NUCLEOTIDE SEQUENCE [LARGE SCALE GENOMIC DNA]</scope>
</reference>
<evidence type="ECO:0000259" key="2">
    <source>
        <dbReference type="PROSITE" id="PS50053"/>
    </source>
</evidence>
<dbReference type="GeneID" id="108615302"/>
<proteinExistence type="inferred from homology"/>
<comment type="similarity">
    <text evidence="1">Belongs to the ubiquitin family. SUMO subfamily.</text>
</comment>
<dbReference type="PANTHER" id="PTHR10562">
    <property type="entry name" value="SMALL UBIQUITIN-RELATED MODIFIER"/>
    <property type="match status" value="1"/>
</dbReference>
<dbReference type="InterPro" id="IPR000626">
    <property type="entry name" value="Ubiquitin-like_dom"/>
</dbReference>
<evidence type="ECO:0000313" key="4">
    <source>
        <dbReference type="RefSeq" id="XP_017865189.1"/>
    </source>
</evidence>
<dbReference type="InterPro" id="IPR022617">
    <property type="entry name" value="Rad60/SUMO-like_dom"/>
</dbReference>
<dbReference type="InterPro" id="IPR029071">
    <property type="entry name" value="Ubiquitin-like_domsf"/>
</dbReference>
<evidence type="ECO:0000256" key="1">
    <source>
        <dbReference type="ARBA" id="ARBA00009185"/>
    </source>
</evidence>
<reference evidence="3" key="1">
    <citation type="journal article" date="1997" name="Nucleic Acids Res.">
        <title>tRNAscan-SE: a program for improved detection of transfer RNA genes in genomic sequence.</title>
        <authorList>
            <person name="Lowe T.M."/>
            <person name="Eddy S.R."/>
        </authorList>
    </citation>
    <scope>NUCLEOTIDE SEQUENCE [LARGE SCALE GENOMIC DNA]</scope>
</reference>
<feature type="domain" description="Ubiquitin-like" evidence="2">
    <location>
        <begin position="14"/>
        <end position="91"/>
    </location>
</feature>
<dbReference type="Proteomes" id="UP000694904">
    <property type="component" value="Chromosome 5"/>
</dbReference>
<organism evidence="3 4">
    <name type="scientific">Drosophila arizonae</name>
    <name type="common">Fruit fly</name>
    <dbReference type="NCBI Taxonomy" id="7263"/>
    <lineage>
        <taxon>Eukaryota</taxon>
        <taxon>Metazoa</taxon>
        <taxon>Ecdysozoa</taxon>
        <taxon>Arthropoda</taxon>
        <taxon>Hexapoda</taxon>
        <taxon>Insecta</taxon>
        <taxon>Pterygota</taxon>
        <taxon>Neoptera</taxon>
        <taxon>Endopterygota</taxon>
        <taxon>Diptera</taxon>
        <taxon>Brachycera</taxon>
        <taxon>Muscomorpha</taxon>
        <taxon>Ephydroidea</taxon>
        <taxon>Drosophilidae</taxon>
        <taxon>Drosophila</taxon>
    </lineage>
</organism>
<protein>
    <submittedName>
        <fullName evidence="4">Small ubiquitin-related modifier 2-A</fullName>
    </submittedName>
</protein>